<feature type="region of interest" description="Disordered" evidence="1">
    <location>
        <begin position="450"/>
        <end position="536"/>
    </location>
</feature>
<proteinExistence type="predicted"/>
<feature type="compositionally biased region" description="Polar residues" evidence="1">
    <location>
        <begin position="569"/>
        <end position="584"/>
    </location>
</feature>
<dbReference type="Proteomes" id="UP000717696">
    <property type="component" value="Unassembled WGS sequence"/>
</dbReference>
<feature type="region of interest" description="Disordered" evidence="1">
    <location>
        <begin position="556"/>
        <end position="657"/>
    </location>
</feature>
<keyword evidence="4" id="KW-1185">Reference proteome</keyword>
<dbReference type="OrthoDB" id="5292518at2759"/>
<sequence>MAVSPRSNLACSYGSLPPDERRSCPSSPTEGPHTQSSTQSLSPITPAGPRISLARTLEGGAAPSWRSIRDPGDEWNLSKASIADRLILSPHFRSASLLFCQKHLQVDIDYVNRSKIPIATPLATRDTIIIDRQPPAYKNLPRAHKATKPPNSTFARRASDRIDLSVASVAKRMMRKRGCRSSVASLAVALWAISIEAAEYRRFDGVHRIEKAGVTEPAVLARRDEVCGTSMKLCPSSLDGGCCPDEYNCAKESCYATTSGPSTCGSLIGWYYCDPVYGAGCCPEGYMCQTADGCIPPSGSAYTYGCPTSQYLCPSSLSYGCCPNGMACATNQCYSTEPVTVTNTIIITTTEDGSRTTYRTTSVTVATPTAPTVLPSVDVGNYDDQKVLKYFPAAVSKVMPTSSSESDSGNGGLSTGALAGIIAGSVAFLVIVLVTAFIIIRHLNKVVAAVSTPRRSDASKSRPSMKDFKPTDSEGDTLSINPLMLPPRPPAPGPESTPSPYNLASPDYSSNDHTPSGGVAGYQPVANSAGNSRHTSFDAGANDDYFNSTSTALRFSQSTASAPRRSNDSHGTYTHVRNWSNASDGSDGAPGWNPVALGELEANPHYPELPHSPSSVAFPRDDRRRSSGGSTISNAPRPPVSHQRQRNRSESLGQSALGVVDEEMHGFYGSANYLVGQTGSHRPGTARSKDRPNLNDTEGPGEGQGQDQGDNQGEGTRS</sequence>
<evidence type="ECO:0000313" key="3">
    <source>
        <dbReference type="EMBL" id="KAH7133135.1"/>
    </source>
</evidence>
<keyword evidence="2" id="KW-0472">Membrane</keyword>
<evidence type="ECO:0000256" key="1">
    <source>
        <dbReference type="SAM" id="MobiDB-lite"/>
    </source>
</evidence>
<keyword evidence="2" id="KW-0812">Transmembrane</keyword>
<feature type="transmembrane region" description="Helical" evidence="2">
    <location>
        <begin position="417"/>
        <end position="440"/>
    </location>
</feature>
<evidence type="ECO:0000256" key="2">
    <source>
        <dbReference type="SAM" id="Phobius"/>
    </source>
</evidence>
<comment type="caution">
    <text evidence="3">The sequence shown here is derived from an EMBL/GenBank/DDBJ whole genome shotgun (WGS) entry which is preliminary data.</text>
</comment>
<feature type="region of interest" description="Disordered" evidence="1">
    <location>
        <begin position="673"/>
        <end position="718"/>
    </location>
</feature>
<dbReference type="AlphaFoldDB" id="A0A9P9E844"/>
<feature type="compositionally biased region" description="Pro residues" evidence="1">
    <location>
        <begin position="484"/>
        <end position="497"/>
    </location>
</feature>
<feature type="compositionally biased region" description="Polar residues" evidence="1">
    <location>
        <begin position="24"/>
        <end position="43"/>
    </location>
</feature>
<evidence type="ECO:0000313" key="4">
    <source>
        <dbReference type="Proteomes" id="UP000717696"/>
    </source>
</evidence>
<name>A0A9P9E844_9HYPO</name>
<feature type="compositionally biased region" description="Basic and acidic residues" evidence="1">
    <location>
        <begin position="454"/>
        <end position="472"/>
    </location>
</feature>
<feature type="compositionally biased region" description="Polar residues" evidence="1">
    <location>
        <begin position="1"/>
        <end position="10"/>
    </location>
</feature>
<feature type="compositionally biased region" description="Polar residues" evidence="1">
    <location>
        <begin position="525"/>
        <end position="534"/>
    </location>
</feature>
<organism evidence="3 4">
    <name type="scientific">Dactylonectria estremocensis</name>
    <dbReference type="NCBI Taxonomy" id="1079267"/>
    <lineage>
        <taxon>Eukaryota</taxon>
        <taxon>Fungi</taxon>
        <taxon>Dikarya</taxon>
        <taxon>Ascomycota</taxon>
        <taxon>Pezizomycotina</taxon>
        <taxon>Sordariomycetes</taxon>
        <taxon>Hypocreomycetidae</taxon>
        <taxon>Hypocreales</taxon>
        <taxon>Nectriaceae</taxon>
        <taxon>Dactylonectria</taxon>
    </lineage>
</organism>
<protein>
    <submittedName>
        <fullName evidence="3">Uncharacterized protein</fullName>
    </submittedName>
</protein>
<feature type="region of interest" description="Disordered" evidence="1">
    <location>
        <begin position="1"/>
        <end position="48"/>
    </location>
</feature>
<dbReference type="EMBL" id="JAGMUU010000018">
    <property type="protein sequence ID" value="KAH7133135.1"/>
    <property type="molecule type" value="Genomic_DNA"/>
</dbReference>
<reference evidence="3" key="1">
    <citation type="journal article" date="2021" name="Nat. Commun.">
        <title>Genetic determinants of endophytism in the Arabidopsis root mycobiome.</title>
        <authorList>
            <person name="Mesny F."/>
            <person name="Miyauchi S."/>
            <person name="Thiergart T."/>
            <person name="Pickel B."/>
            <person name="Atanasova L."/>
            <person name="Karlsson M."/>
            <person name="Huettel B."/>
            <person name="Barry K.W."/>
            <person name="Haridas S."/>
            <person name="Chen C."/>
            <person name="Bauer D."/>
            <person name="Andreopoulos W."/>
            <person name="Pangilinan J."/>
            <person name="LaButti K."/>
            <person name="Riley R."/>
            <person name="Lipzen A."/>
            <person name="Clum A."/>
            <person name="Drula E."/>
            <person name="Henrissat B."/>
            <person name="Kohler A."/>
            <person name="Grigoriev I.V."/>
            <person name="Martin F.M."/>
            <person name="Hacquard S."/>
        </authorList>
    </citation>
    <scope>NUCLEOTIDE SEQUENCE</scope>
    <source>
        <strain evidence="3">MPI-CAGE-AT-0021</strain>
    </source>
</reference>
<accession>A0A9P9E844</accession>
<feature type="compositionally biased region" description="Low complexity" evidence="1">
    <location>
        <begin position="707"/>
        <end position="718"/>
    </location>
</feature>
<gene>
    <name evidence="3" type="ORF">B0J13DRAFT_610257</name>
</gene>
<keyword evidence="2" id="KW-1133">Transmembrane helix</keyword>